<dbReference type="WBParaSite" id="TCONS_00007668.p1">
    <property type="protein sequence ID" value="TCONS_00007668.p1"/>
    <property type="gene ID" value="XLOC_005703"/>
</dbReference>
<name>A0AAF5D8E5_STRER</name>
<accession>A0AAF5D8E5</accession>
<evidence type="ECO:0000313" key="2">
    <source>
        <dbReference type="WBParaSite" id="TCONS_00007668.p1"/>
    </source>
</evidence>
<reference evidence="2" key="1">
    <citation type="submission" date="2024-02" db="UniProtKB">
        <authorList>
            <consortium name="WormBaseParasite"/>
        </authorList>
    </citation>
    <scope>IDENTIFICATION</scope>
</reference>
<keyword evidence="1" id="KW-1185">Reference proteome</keyword>
<evidence type="ECO:0000313" key="1">
    <source>
        <dbReference type="Proteomes" id="UP000035681"/>
    </source>
</evidence>
<sequence length="322" mass="37595">MKLQYPYIISKKVLDLKRSTNKKYGFISSNNIFKISNDNKFNLGLTLNNFKNESILSYNQKVKLPLKTSTPMISQITLPINHDTCINDISNVLYESTLKNNQSYIKKEDSSLIYYLKNDENNVLHVSNINYDIKDKNSDFLMDNIQLNIKYGKIIKKNQYNSITCQKHDGEFYLQFYNINNKHGYLYHINGFSNNFSKNEIVKRTTKAKEIQTTMMLSILSILKTTKKYGFKSIMIFHKDKMLQKKIKNYEKSLNTTENLVFKKIKEVGLQVQIIIILIDDEVKIEKMETVLYSSITVQSNEEFKIKNSAILNNGLPLCTYL</sequence>
<dbReference type="Proteomes" id="UP000035681">
    <property type="component" value="Unplaced"/>
</dbReference>
<proteinExistence type="predicted"/>
<organism evidence="1 2">
    <name type="scientific">Strongyloides stercoralis</name>
    <name type="common">Threadworm</name>
    <dbReference type="NCBI Taxonomy" id="6248"/>
    <lineage>
        <taxon>Eukaryota</taxon>
        <taxon>Metazoa</taxon>
        <taxon>Ecdysozoa</taxon>
        <taxon>Nematoda</taxon>
        <taxon>Chromadorea</taxon>
        <taxon>Rhabditida</taxon>
        <taxon>Tylenchina</taxon>
        <taxon>Panagrolaimomorpha</taxon>
        <taxon>Strongyloidoidea</taxon>
        <taxon>Strongyloididae</taxon>
        <taxon>Strongyloides</taxon>
    </lineage>
</organism>
<dbReference type="AlphaFoldDB" id="A0AAF5D8E5"/>
<protein>
    <submittedName>
        <fullName evidence="2">Uncharacterized protein</fullName>
    </submittedName>
</protein>